<name>A0A9W4XN23_9ASCO</name>
<dbReference type="EMBL" id="CANTUO010000005">
    <property type="protein sequence ID" value="CAI5759965.1"/>
    <property type="molecule type" value="Genomic_DNA"/>
</dbReference>
<proteinExistence type="inferred from homology"/>
<dbReference type="InterPro" id="IPR040008">
    <property type="entry name" value="Ribosomal_mL46"/>
</dbReference>
<evidence type="ECO:0000256" key="4">
    <source>
        <dbReference type="ARBA" id="ARBA00022980"/>
    </source>
</evidence>
<keyword evidence="6" id="KW-0687">Ribonucleoprotein</keyword>
<comment type="subcellular location">
    <subcellularLocation>
        <location evidence="1">Mitochondrion</location>
    </subcellularLocation>
</comment>
<dbReference type="PANTHER" id="PTHR13124:SF12">
    <property type="entry name" value="LARGE RIBOSOMAL SUBUNIT PROTEIN ML46"/>
    <property type="match status" value="1"/>
</dbReference>
<dbReference type="GO" id="GO:0005762">
    <property type="term" value="C:mitochondrial large ribosomal subunit"/>
    <property type="evidence" value="ECO:0007669"/>
    <property type="project" value="TreeGrafter"/>
</dbReference>
<evidence type="ECO:0000256" key="1">
    <source>
        <dbReference type="ARBA" id="ARBA00004173"/>
    </source>
</evidence>
<feature type="domain" description="Large ribosomal subunit protein mL46 N-terminal" evidence="8">
    <location>
        <begin position="23"/>
        <end position="165"/>
    </location>
</feature>
<gene>
    <name evidence="9" type="ORF">CANVERA_P4477</name>
</gene>
<keyword evidence="3" id="KW-0809">Transit peptide</keyword>
<evidence type="ECO:0000256" key="5">
    <source>
        <dbReference type="ARBA" id="ARBA00023128"/>
    </source>
</evidence>
<evidence type="ECO:0000259" key="8">
    <source>
        <dbReference type="Pfam" id="PF11788"/>
    </source>
</evidence>
<sequence>MNKHLSNGILRKYSQSTTNNIPKISSTLILSRLPVITTELSKFEKLFYKYQEELWRRLMWTFPKWFYFNQGTLAELRYKQLNKGSMSYDPKILYPRGIPDLKQGRDRRFRQYIKAPKPYKEIDELSQEQIKEIEEQKLKNNGEELINKDDLTRKIIPNQRVTKADLNKDDKSLERRLERTLYLIIKVNDSWILPTFENEKNSTSLHELAESGLYKIGGDKINYYNVSRIPCHVKESNNNKEYFIKSHILSGIYEPQDKKNDYKWLTKEELKTYLPNFNEIEHLFSEV</sequence>
<dbReference type="InterPro" id="IPR021757">
    <property type="entry name" value="Ribosomal_mL46_N"/>
</dbReference>
<dbReference type="PANTHER" id="PTHR13124">
    <property type="entry name" value="39S RIBOSOMAL PROTEIN L46, MITOCHONDRIAL PRECURSOR-RELATED"/>
    <property type="match status" value="1"/>
</dbReference>
<reference evidence="9" key="1">
    <citation type="submission" date="2022-12" db="EMBL/GenBank/DDBJ databases">
        <authorList>
            <person name="Brejova B."/>
        </authorList>
    </citation>
    <scope>NUCLEOTIDE SEQUENCE</scope>
</reference>
<evidence type="ECO:0000256" key="7">
    <source>
        <dbReference type="ARBA" id="ARBA00035190"/>
    </source>
</evidence>
<organism evidence="9 10">
    <name type="scientific">Candida verbasci</name>
    <dbReference type="NCBI Taxonomy" id="1227364"/>
    <lineage>
        <taxon>Eukaryota</taxon>
        <taxon>Fungi</taxon>
        <taxon>Dikarya</taxon>
        <taxon>Ascomycota</taxon>
        <taxon>Saccharomycotina</taxon>
        <taxon>Pichiomycetes</taxon>
        <taxon>Debaryomycetaceae</taxon>
        <taxon>Candida/Lodderomyces clade</taxon>
        <taxon>Candida</taxon>
    </lineage>
</organism>
<keyword evidence="4" id="KW-0689">Ribosomal protein</keyword>
<evidence type="ECO:0000256" key="3">
    <source>
        <dbReference type="ARBA" id="ARBA00022946"/>
    </source>
</evidence>
<dbReference type="GO" id="GO:0003735">
    <property type="term" value="F:structural constituent of ribosome"/>
    <property type="evidence" value="ECO:0007669"/>
    <property type="project" value="InterPro"/>
</dbReference>
<evidence type="ECO:0000256" key="2">
    <source>
        <dbReference type="ARBA" id="ARBA00009070"/>
    </source>
</evidence>
<comment type="caution">
    <text evidence="9">The sequence shown here is derived from an EMBL/GenBank/DDBJ whole genome shotgun (WGS) entry which is preliminary data.</text>
</comment>
<evidence type="ECO:0000313" key="9">
    <source>
        <dbReference type="EMBL" id="CAI5759965.1"/>
    </source>
</evidence>
<keyword evidence="5" id="KW-0496">Mitochondrion</keyword>
<evidence type="ECO:0000313" key="10">
    <source>
        <dbReference type="Proteomes" id="UP001152885"/>
    </source>
</evidence>
<protein>
    <recommendedName>
        <fullName evidence="7">Large ribosomal subunit protein mL46</fullName>
    </recommendedName>
</protein>
<dbReference type="OrthoDB" id="414075at2759"/>
<evidence type="ECO:0000256" key="6">
    <source>
        <dbReference type="ARBA" id="ARBA00023274"/>
    </source>
</evidence>
<dbReference type="AlphaFoldDB" id="A0A9W4XN23"/>
<dbReference type="Proteomes" id="UP001152885">
    <property type="component" value="Unassembled WGS sequence"/>
</dbReference>
<dbReference type="Gene3D" id="3.90.79.10">
    <property type="entry name" value="Nucleoside Triphosphate Pyrophosphohydrolase"/>
    <property type="match status" value="1"/>
</dbReference>
<keyword evidence="10" id="KW-1185">Reference proteome</keyword>
<accession>A0A9W4XN23</accession>
<dbReference type="InterPro" id="IPR033650">
    <property type="entry name" value="Ribosomal_mL46_NUDIX"/>
</dbReference>
<comment type="similarity">
    <text evidence="2">Belongs to the mitochondrion-specific ribosomal protein mL46 family.</text>
</comment>
<dbReference type="Pfam" id="PF11788">
    <property type="entry name" value="MRP-L46"/>
    <property type="match status" value="1"/>
</dbReference>
<dbReference type="CDD" id="cd04661">
    <property type="entry name" value="NUDIX_MRP_L46"/>
    <property type="match status" value="1"/>
</dbReference>